<protein>
    <submittedName>
        <fullName evidence="3">Uncharacterized protein</fullName>
    </submittedName>
</protein>
<proteinExistence type="inferred from homology"/>
<keyword evidence="4" id="KW-1185">Reference proteome</keyword>
<sequence>MNIISTSQMMELGMALEASGKSFIWVVRPPIGFDINGEFRAEEWLPKGFEERMRESKRGLVVHQWAPQVTILGHEVPLWLESLSYGVPIIGWHLAAELFYNVYKYLEEELGVGVEVGRGKSFFVGYEEMVEKIDLVKNGVKDENE</sequence>
<comment type="similarity">
    <text evidence="1">Belongs to the UDP-glycosyltransferase family.</text>
</comment>
<accession>A0A7J6H8X7</accession>
<evidence type="ECO:0000256" key="2">
    <source>
        <dbReference type="ARBA" id="ARBA00022676"/>
    </source>
</evidence>
<evidence type="ECO:0000256" key="1">
    <source>
        <dbReference type="ARBA" id="ARBA00009995"/>
    </source>
</evidence>
<dbReference type="SUPFAM" id="SSF53756">
    <property type="entry name" value="UDP-Glycosyltransferase/glycogen phosphorylase"/>
    <property type="match status" value="1"/>
</dbReference>
<reference evidence="3 4" key="1">
    <citation type="journal article" date="2020" name="bioRxiv">
        <title>Sequence and annotation of 42 cannabis genomes reveals extensive copy number variation in cannabinoid synthesis and pathogen resistance genes.</title>
        <authorList>
            <person name="Mckernan K.J."/>
            <person name="Helbert Y."/>
            <person name="Kane L.T."/>
            <person name="Ebling H."/>
            <person name="Zhang L."/>
            <person name="Liu B."/>
            <person name="Eaton Z."/>
            <person name="Mclaughlin S."/>
            <person name="Kingan S."/>
            <person name="Baybayan P."/>
            <person name="Concepcion G."/>
            <person name="Jordan M."/>
            <person name="Riva A."/>
            <person name="Barbazuk W."/>
            <person name="Harkins T."/>
        </authorList>
    </citation>
    <scope>NUCLEOTIDE SEQUENCE [LARGE SCALE GENOMIC DNA]</scope>
    <source>
        <strain evidence="4">cv. Jamaican Lion 4</strain>
        <tissue evidence="3">Leaf</tissue>
    </source>
</reference>
<keyword evidence="2" id="KW-0808">Transferase</keyword>
<dbReference type="Proteomes" id="UP000583929">
    <property type="component" value="Unassembled WGS sequence"/>
</dbReference>
<dbReference type="PANTHER" id="PTHR48047">
    <property type="entry name" value="GLYCOSYLTRANSFERASE"/>
    <property type="match status" value="1"/>
</dbReference>
<organism evidence="3 4">
    <name type="scientific">Cannabis sativa</name>
    <name type="common">Hemp</name>
    <name type="synonym">Marijuana</name>
    <dbReference type="NCBI Taxonomy" id="3483"/>
    <lineage>
        <taxon>Eukaryota</taxon>
        <taxon>Viridiplantae</taxon>
        <taxon>Streptophyta</taxon>
        <taxon>Embryophyta</taxon>
        <taxon>Tracheophyta</taxon>
        <taxon>Spermatophyta</taxon>
        <taxon>Magnoliopsida</taxon>
        <taxon>eudicotyledons</taxon>
        <taxon>Gunneridae</taxon>
        <taxon>Pentapetalae</taxon>
        <taxon>rosids</taxon>
        <taxon>fabids</taxon>
        <taxon>Rosales</taxon>
        <taxon>Cannabaceae</taxon>
        <taxon>Cannabis</taxon>
    </lineage>
</organism>
<evidence type="ECO:0000313" key="3">
    <source>
        <dbReference type="EMBL" id="KAF4391737.1"/>
    </source>
</evidence>
<dbReference type="PANTHER" id="PTHR48047:SF61">
    <property type="entry name" value="OS04G0273600 PROTEIN"/>
    <property type="match status" value="1"/>
</dbReference>
<evidence type="ECO:0000313" key="4">
    <source>
        <dbReference type="Proteomes" id="UP000583929"/>
    </source>
</evidence>
<dbReference type="EMBL" id="JAATIQ010000057">
    <property type="protein sequence ID" value="KAF4391737.1"/>
    <property type="molecule type" value="Genomic_DNA"/>
</dbReference>
<name>A0A7J6H8X7_CANSA</name>
<dbReference type="GO" id="GO:0035251">
    <property type="term" value="F:UDP-glucosyltransferase activity"/>
    <property type="evidence" value="ECO:0007669"/>
    <property type="project" value="TreeGrafter"/>
</dbReference>
<comment type="caution">
    <text evidence="3">The sequence shown here is derived from an EMBL/GenBank/DDBJ whole genome shotgun (WGS) entry which is preliminary data.</text>
</comment>
<gene>
    <name evidence="3" type="ORF">G4B88_005623</name>
</gene>
<keyword evidence="2" id="KW-0328">Glycosyltransferase</keyword>
<dbReference type="Gene3D" id="3.40.50.2000">
    <property type="entry name" value="Glycogen Phosphorylase B"/>
    <property type="match status" value="2"/>
</dbReference>
<dbReference type="AlphaFoldDB" id="A0A7J6H8X7"/>